<evidence type="ECO:0000256" key="6">
    <source>
        <dbReference type="ARBA" id="ARBA00022840"/>
    </source>
</evidence>
<feature type="binding site" evidence="8">
    <location>
        <position position="43"/>
    </location>
    <ligand>
        <name>ATP</name>
        <dbReference type="ChEBI" id="CHEBI:30616"/>
    </ligand>
</feature>
<reference evidence="12" key="1">
    <citation type="journal article" date="2019" name="Int. J. Syst. Evol. Microbiol.">
        <title>The Global Catalogue of Microorganisms (GCM) 10K type strain sequencing project: providing services to taxonomists for standard genome sequencing and annotation.</title>
        <authorList>
            <consortium name="The Broad Institute Genomics Platform"/>
            <consortium name="The Broad Institute Genome Sequencing Center for Infectious Disease"/>
            <person name="Wu L."/>
            <person name="Ma J."/>
        </authorList>
    </citation>
    <scope>NUCLEOTIDE SEQUENCE [LARGE SCALE GENOMIC DNA]</scope>
    <source>
        <strain evidence="12">JCM 17939</strain>
    </source>
</reference>
<dbReference type="SMART" id="SM00220">
    <property type="entry name" value="S_TKc"/>
    <property type="match status" value="1"/>
</dbReference>
<dbReference type="PROSITE" id="PS50082">
    <property type="entry name" value="WD_REPEATS_2"/>
    <property type="match status" value="1"/>
</dbReference>
<dbReference type="EMBL" id="BAABHK010000019">
    <property type="protein sequence ID" value="GAA4637141.1"/>
    <property type="molecule type" value="Genomic_DNA"/>
</dbReference>
<dbReference type="PANTHER" id="PTHR43289">
    <property type="entry name" value="MITOGEN-ACTIVATED PROTEIN KINASE KINASE KINASE 20-RELATED"/>
    <property type="match status" value="1"/>
</dbReference>
<dbReference type="PROSITE" id="PS00678">
    <property type="entry name" value="WD_REPEATS_1"/>
    <property type="match status" value="1"/>
</dbReference>
<dbReference type="InterPro" id="IPR001680">
    <property type="entry name" value="WD40_rpt"/>
</dbReference>
<evidence type="ECO:0000256" key="1">
    <source>
        <dbReference type="ARBA" id="ARBA00022574"/>
    </source>
</evidence>
<protein>
    <submittedName>
        <fullName evidence="11">Serine/threonine-protein kinase</fullName>
    </submittedName>
</protein>
<keyword evidence="6 8" id="KW-0067">ATP-binding</keyword>
<dbReference type="PROSITE" id="PS00108">
    <property type="entry name" value="PROTEIN_KINASE_ST"/>
    <property type="match status" value="1"/>
</dbReference>
<feature type="region of interest" description="Disordered" evidence="9">
    <location>
        <begin position="302"/>
        <end position="331"/>
    </location>
</feature>
<evidence type="ECO:0000313" key="12">
    <source>
        <dbReference type="Proteomes" id="UP001501442"/>
    </source>
</evidence>
<dbReference type="Pfam" id="PF00069">
    <property type="entry name" value="Pkinase"/>
    <property type="match status" value="1"/>
</dbReference>
<sequence>MEPLQPGDPGQVGPYQLTGRLGEGGMGQVFAGVSPAGRKVAVKTIRPEHAGDARFRARFAREVEAARRVGGFHTAQVVDADPEADPPWLVTAFVEGPSLLELVTEGGPLGPDAVRAVGAGLSEGLGAIHGCGLVHRDLKPSNVIMAEDGPRIIDFGIARHADATSLTSTGVVVGTFAFMSPEQVRADRAGPASDVFSLGCVLTYAATGHGPFDAGTIPAIVHRIINDPPRLDGMTGDLRQLIDACLAKNPADRPTVSDVLARLTAASPPVPIQRRALLAASVVGGAAVVAGIPAITLWPSSKRRSPARGVPAANASKKTGDPVTLPGPDSPDALAFSRDGRTLAAASSDGSIWLWDVATGRNTHVTRISVPRFVQPVLFSPDLKTLARAEEKKVLLWDVATGRTTGTLEGYEDDVSALAFSPDGKTLFTNGGAKDIRFTDLATGHDRELPSKIQNVHAAAFGPDGKIAAYGNNNDSVLLHVASGRTLAILKWVRANSMAFSLDGKTVAIGDITGNIEVCDVAGRRITAQLGHEVQFSGPGMVYSVAFSPDGKTLASANQAPGTSTVRLWDLATQRTVRNFANANHPVVFSPDGKTLATSVYGAQGGVQLWKAT</sequence>
<dbReference type="SUPFAM" id="SSF56112">
    <property type="entry name" value="Protein kinase-like (PK-like)"/>
    <property type="match status" value="1"/>
</dbReference>
<dbReference type="InterPro" id="IPR000719">
    <property type="entry name" value="Prot_kinase_dom"/>
</dbReference>
<dbReference type="SMART" id="SM00320">
    <property type="entry name" value="WD40"/>
    <property type="match status" value="4"/>
</dbReference>
<dbReference type="InterPro" id="IPR015943">
    <property type="entry name" value="WD40/YVTN_repeat-like_dom_sf"/>
</dbReference>
<evidence type="ECO:0000256" key="5">
    <source>
        <dbReference type="ARBA" id="ARBA00022777"/>
    </source>
</evidence>
<evidence type="ECO:0000313" key="11">
    <source>
        <dbReference type="EMBL" id="GAA4637141.1"/>
    </source>
</evidence>
<feature type="repeat" description="WD" evidence="7">
    <location>
        <begin position="333"/>
        <end position="365"/>
    </location>
</feature>
<evidence type="ECO:0000256" key="9">
    <source>
        <dbReference type="SAM" id="MobiDB-lite"/>
    </source>
</evidence>
<evidence type="ECO:0000256" key="8">
    <source>
        <dbReference type="PROSITE-ProRule" id="PRU10141"/>
    </source>
</evidence>
<accession>A0ABP8USL0</accession>
<dbReference type="Gene3D" id="3.30.200.20">
    <property type="entry name" value="Phosphorylase Kinase, domain 1"/>
    <property type="match status" value="1"/>
</dbReference>
<gene>
    <name evidence="11" type="ORF">GCM10023196_089740</name>
</gene>
<dbReference type="PROSITE" id="PS00107">
    <property type="entry name" value="PROTEIN_KINASE_ATP"/>
    <property type="match status" value="1"/>
</dbReference>
<evidence type="ECO:0000256" key="7">
    <source>
        <dbReference type="PROSITE-ProRule" id="PRU00221"/>
    </source>
</evidence>
<dbReference type="RefSeq" id="WP_345440099.1">
    <property type="nucleotide sequence ID" value="NZ_BAABHK010000019.1"/>
</dbReference>
<proteinExistence type="predicted"/>
<dbReference type="Gene3D" id="2.130.10.10">
    <property type="entry name" value="YVTN repeat-like/Quinoprotein amine dehydrogenase"/>
    <property type="match status" value="2"/>
</dbReference>
<organism evidence="11 12">
    <name type="scientific">Actinoallomurus vinaceus</name>
    <dbReference type="NCBI Taxonomy" id="1080074"/>
    <lineage>
        <taxon>Bacteria</taxon>
        <taxon>Bacillati</taxon>
        <taxon>Actinomycetota</taxon>
        <taxon>Actinomycetes</taxon>
        <taxon>Streptosporangiales</taxon>
        <taxon>Thermomonosporaceae</taxon>
        <taxon>Actinoallomurus</taxon>
    </lineage>
</organism>
<dbReference type="PANTHER" id="PTHR43289:SF34">
    <property type="entry name" value="SERINE_THREONINE-PROTEIN KINASE YBDM-RELATED"/>
    <property type="match status" value="1"/>
</dbReference>
<dbReference type="Pfam" id="PF00400">
    <property type="entry name" value="WD40"/>
    <property type="match status" value="3"/>
</dbReference>
<keyword evidence="1 7" id="KW-0853">WD repeat</keyword>
<dbReference type="InterPro" id="IPR011009">
    <property type="entry name" value="Kinase-like_dom_sf"/>
</dbReference>
<dbReference type="CDD" id="cd00200">
    <property type="entry name" value="WD40"/>
    <property type="match status" value="1"/>
</dbReference>
<dbReference type="CDD" id="cd14014">
    <property type="entry name" value="STKc_PknB_like"/>
    <property type="match status" value="1"/>
</dbReference>
<dbReference type="PROSITE" id="PS50011">
    <property type="entry name" value="PROTEIN_KINASE_DOM"/>
    <property type="match status" value="1"/>
</dbReference>
<evidence type="ECO:0000256" key="3">
    <source>
        <dbReference type="ARBA" id="ARBA00022737"/>
    </source>
</evidence>
<keyword evidence="5 11" id="KW-0418">Kinase</keyword>
<evidence type="ECO:0000256" key="4">
    <source>
        <dbReference type="ARBA" id="ARBA00022741"/>
    </source>
</evidence>
<evidence type="ECO:0000256" key="2">
    <source>
        <dbReference type="ARBA" id="ARBA00022679"/>
    </source>
</evidence>
<comment type="caution">
    <text evidence="11">The sequence shown here is derived from an EMBL/GenBank/DDBJ whole genome shotgun (WGS) entry which is preliminary data.</text>
</comment>
<feature type="domain" description="Protein kinase" evidence="10">
    <location>
        <begin position="15"/>
        <end position="270"/>
    </location>
</feature>
<name>A0ABP8USL0_9ACTN</name>
<dbReference type="Proteomes" id="UP001501442">
    <property type="component" value="Unassembled WGS sequence"/>
</dbReference>
<dbReference type="InterPro" id="IPR008271">
    <property type="entry name" value="Ser/Thr_kinase_AS"/>
</dbReference>
<keyword evidence="12" id="KW-1185">Reference proteome</keyword>
<dbReference type="InterPro" id="IPR019775">
    <property type="entry name" value="WD40_repeat_CS"/>
</dbReference>
<dbReference type="Gene3D" id="1.10.510.10">
    <property type="entry name" value="Transferase(Phosphotransferase) domain 1"/>
    <property type="match status" value="1"/>
</dbReference>
<evidence type="ECO:0000259" key="10">
    <source>
        <dbReference type="PROSITE" id="PS50011"/>
    </source>
</evidence>
<keyword evidence="3" id="KW-0677">Repeat</keyword>
<keyword evidence="2" id="KW-0808">Transferase</keyword>
<dbReference type="InterPro" id="IPR017441">
    <property type="entry name" value="Protein_kinase_ATP_BS"/>
</dbReference>
<keyword evidence="4 8" id="KW-0547">Nucleotide-binding</keyword>
<dbReference type="SUPFAM" id="SSF82171">
    <property type="entry name" value="DPP6 N-terminal domain-like"/>
    <property type="match status" value="1"/>
</dbReference>
<dbReference type="GO" id="GO:0016301">
    <property type="term" value="F:kinase activity"/>
    <property type="evidence" value="ECO:0007669"/>
    <property type="project" value="UniProtKB-KW"/>
</dbReference>